<evidence type="ECO:0000256" key="7">
    <source>
        <dbReference type="SAM" id="Phobius"/>
    </source>
</evidence>
<evidence type="ECO:0000256" key="2">
    <source>
        <dbReference type="ARBA" id="ARBA00022553"/>
    </source>
</evidence>
<evidence type="ECO:0000259" key="8">
    <source>
        <dbReference type="PROSITE" id="PS50885"/>
    </source>
</evidence>
<evidence type="ECO:0000256" key="5">
    <source>
        <dbReference type="ARBA" id="ARBA00023012"/>
    </source>
</evidence>
<keyword evidence="3 9" id="KW-0808">Transferase</keyword>
<evidence type="ECO:0000313" key="10">
    <source>
        <dbReference type="Proteomes" id="UP000182373"/>
    </source>
</evidence>
<keyword evidence="2" id="KW-0597">Phosphoprotein</keyword>
<keyword evidence="6" id="KW-0175">Coiled coil</keyword>
<dbReference type="InterPro" id="IPR011712">
    <property type="entry name" value="Sig_transdc_His_kin_sub3_dim/P"/>
</dbReference>
<gene>
    <name evidence="9" type="ORF">GbCGDNIH9_0354</name>
</gene>
<sequence>MRRPGGGWRTGMQEETAIRRPLWRAILLPRPFTALKHSIKARLIVLPLVILAAAILFVIGVVLFDSNQRIEQEIQSGTELGDMLIHYALRSLGHSGDQDAEIEHLISDLSNIRHVIFIYVPSGATPPHAAPPLVESGAPAWFAGWFHVPRPVRSFPVQIEGVFRGDIVMVGDPHNEIAEIWEELKFLLELLACVSLMIMAAMFWTARYALKPISTLAEGLQRMRAGQFDTLSPLDVTELKPIGERFNQLAETLRAVRGDNERLLEQMVSLQETERRELARELHDDFGATLFGARAELATLLLEARRQGDAGQLIIERAHAVAKLIDQIQQQNGRILERLRPMALDHMGIADAIRDLMTQWQDRYPEMEWWLSMPRDLRIENDQINLVLYRTVQECLTNAVRHSSADRVNVTLSWHDGASGQGSARRLHLLVTDDGTGLPEHFRMGFGLLGMTERLRQCGGELKVRNNHPQGTVVEAVMPVSAVQKETAE</sequence>
<keyword evidence="7" id="KW-0472">Membrane</keyword>
<dbReference type="PROSITE" id="PS50885">
    <property type="entry name" value="HAMP"/>
    <property type="match status" value="1"/>
</dbReference>
<dbReference type="InterPro" id="IPR003594">
    <property type="entry name" value="HATPase_dom"/>
</dbReference>
<dbReference type="CDD" id="cd06225">
    <property type="entry name" value="HAMP"/>
    <property type="match status" value="1"/>
</dbReference>
<keyword evidence="7" id="KW-0812">Transmembrane</keyword>
<feature type="coiled-coil region" evidence="6">
    <location>
        <begin position="246"/>
        <end position="273"/>
    </location>
</feature>
<dbReference type="GO" id="GO:0000155">
    <property type="term" value="F:phosphorelay sensor kinase activity"/>
    <property type="evidence" value="ECO:0007669"/>
    <property type="project" value="InterPro"/>
</dbReference>
<comment type="subcellular location">
    <subcellularLocation>
        <location evidence="1">Membrane</location>
    </subcellularLocation>
</comment>
<evidence type="ECO:0000256" key="6">
    <source>
        <dbReference type="SAM" id="Coils"/>
    </source>
</evidence>
<evidence type="ECO:0000256" key="4">
    <source>
        <dbReference type="ARBA" id="ARBA00022777"/>
    </source>
</evidence>
<keyword evidence="5" id="KW-0902">Two-component regulatory system</keyword>
<feature type="transmembrane region" description="Helical" evidence="7">
    <location>
        <begin position="44"/>
        <end position="64"/>
    </location>
</feature>
<dbReference type="SMART" id="SM00387">
    <property type="entry name" value="HATPase_c"/>
    <property type="match status" value="1"/>
</dbReference>
<dbReference type="GO" id="GO:0016020">
    <property type="term" value="C:membrane"/>
    <property type="evidence" value="ECO:0007669"/>
    <property type="project" value="UniProtKB-SubCell"/>
</dbReference>
<evidence type="ECO:0000313" key="9">
    <source>
        <dbReference type="EMBL" id="APH53583.1"/>
    </source>
</evidence>
<dbReference type="EMBL" id="CP018191">
    <property type="protein sequence ID" value="APH53583.1"/>
    <property type="molecule type" value="Genomic_DNA"/>
</dbReference>
<reference evidence="10" key="1">
    <citation type="submission" date="2016-11" db="EMBL/GenBank/DDBJ databases">
        <title>Comparative genomic and phenotypic analysis of Granulibacter bethesdensis clinical isolates from patients with chronic granulomatous disease.</title>
        <authorList>
            <person name="Zarember K.A."/>
            <person name="Porcella S.F."/>
            <person name="Chu J."/>
            <person name="Ding L."/>
            <person name="Dahlstrom E."/>
            <person name="Barbian K."/>
            <person name="Martens C."/>
            <person name="Sykora L."/>
            <person name="Kramer S."/>
            <person name="Pettinato A.M."/>
            <person name="Hong H."/>
            <person name="Wald G."/>
            <person name="Berg L.J."/>
            <person name="Rogge L.S."/>
            <person name="Greenberg D.E."/>
            <person name="Falcone E.L."/>
            <person name="Neves J.F."/>
            <person name="Simoes M.J."/>
            <person name="Casal M."/>
            <person name="Rodriguez-Lopez F.C."/>
            <person name="Zelazny A."/>
            <person name="Gallin J.I."/>
            <person name="Holland S.M."/>
        </authorList>
    </citation>
    <scope>NUCLEOTIDE SEQUENCE [LARGE SCALE GENOMIC DNA]</scope>
    <source>
        <strain evidence="10">NIH9.1</strain>
    </source>
</reference>
<dbReference type="EC" id="2.7.13.3" evidence="9"/>
<dbReference type="Gene3D" id="6.10.340.10">
    <property type="match status" value="1"/>
</dbReference>
<dbReference type="InterPro" id="IPR050482">
    <property type="entry name" value="Sensor_HK_TwoCompSys"/>
</dbReference>
<dbReference type="InterPro" id="IPR003660">
    <property type="entry name" value="HAMP_dom"/>
</dbReference>
<dbReference type="PANTHER" id="PTHR24421">
    <property type="entry name" value="NITRATE/NITRITE SENSOR PROTEIN NARX-RELATED"/>
    <property type="match status" value="1"/>
</dbReference>
<keyword evidence="4 9" id="KW-0418">Kinase</keyword>
<dbReference type="Proteomes" id="UP000182373">
    <property type="component" value="Chromosome"/>
</dbReference>
<accession>A0AAC9P7N8</accession>
<dbReference type="InterPro" id="IPR036890">
    <property type="entry name" value="HATPase_C_sf"/>
</dbReference>
<name>A0AAC9P7N8_9PROT</name>
<protein>
    <submittedName>
        <fullName evidence="9">Two component system histidine kinase</fullName>
        <ecNumber evidence="9">2.7.13.3</ecNumber>
    </submittedName>
</protein>
<dbReference type="GO" id="GO:0046983">
    <property type="term" value="F:protein dimerization activity"/>
    <property type="evidence" value="ECO:0007669"/>
    <property type="project" value="InterPro"/>
</dbReference>
<evidence type="ECO:0000256" key="3">
    <source>
        <dbReference type="ARBA" id="ARBA00022679"/>
    </source>
</evidence>
<dbReference type="SMART" id="SM00304">
    <property type="entry name" value="HAMP"/>
    <property type="match status" value="1"/>
</dbReference>
<keyword evidence="7" id="KW-1133">Transmembrane helix</keyword>
<dbReference type="AlphaFoldDB" id="A0AAC9P7N8"/>
<dbReference type="Pfam" id="PF00672">
    <property type="entry name" value="HAMP"/>
    <property type="match status" value="1"/>
</dbReference>
<dbReference type="Pfam" id="PF07730">
    <property type="entry name" value="HisKA_3"/>
    <property type="match status" value="1"/>
</dbReference>
<feature type="domain" description="HAMP" evidence="8">
    <location>
        <begin position="207"/>
        <end position="258"/>
    </location>
</feature>
<dbReference type="PANTHER" id="PTHR24421:SF58">
    <property type="entry name" value="SIGNAL TRANSDUCTION HISTIDINE-PROTEIN KINASE_PHOSPHATASE UHPB"/>
    <property type="match status" value="1"/>
</dbReference>
<dbReference type="Pfam" id="PF02518">
    <property type="entry name" value="HATPase_c"/>
    <property type="match status" value="1"/>
</dbReference>
<evidence type="ECO:0000256" key="1">
    <source>
        <dbReference type="ARBA" id="ARBA00004370"/>
    </source>
</evidence>
<dbReference type="SUPFAM" id="SSF55874">
    <property type="entry name" value="ATPase domain of HSP90 chaperone/DNA topoisomerase II/histidine kinase"/>
    <property type="match status" value="1"/>
</dbReference>
<organism evidence="9 10">
    <name type="scientific">Granulibacter bethesdensis</name>
    <dbReference type="NCBI Taxonomy" id="364410"/>
    <lineage>
        <taxon>Bacteria</taxon>
        <taxon>Pseudomonadati</taxon>
        <taxon>Pseudomonadota</taxon>
        <taxon>Alphaproteobacteria</taxon>
        <taxon>Acetobacterales</taxon>
        <taxon>Acetobacteraceae</taxon>
        <taxon>Granulibacter</taxon>
    </lineage>
</organism>
<dbReference type="Gene3D" id="3.30.565.10">
    <property type="entry name" value="Histidine kinase-like ATPase, C-terminal domain"/>
    <property type="match status" value="1"/>
</dbReference>
<dbReference type="CDD" id="cd16917">
    <property type="entry name" value="HATPase_UhpB-NarQ-NarX-like"/>
    <property type="match status" value="1"/>
</dbReference>
<proteinExistence type="predicted"/>